<proteinExistence type="predicted"/>
<dbReference type="Proteomes" id="UP001381693">
    <property type="component" value="Unassembled WGS sequence"/>
</dbReference>
<keyword evidence="3" id="KW-0833">Ubl conjugation pathway</keyword>
<keyword evidence="2" id="KW-0479">Metal-binding</keyword>
<organism evidence="6 7">
    <name type="scientific">Halocaridina rubra</name>
    <name type="common">Hawaiian red shrimp</name>
    <dbReference type="NCBI Taxonomy" id="373956"/>
    <lineage>
        <taxon>Eukaryota</taxon>
        <taxon>Metazoa</taxon>
        <taxon>Ecdysozoa</taxon>
        <taxon>Arthropoda</taxon>
        <taxon>Crustacea</taxon>
        <taxon>Multicrustacea</taxon>
        <taxon>Malacostraca</taxon>
        <taxon>Eumalacostraca</taxon>
        <taxon>Eucarida</taxon>
        <taxon>Decapoda</taxon>
        <taxon>Pleocyemata</taxon>
        <taxon>Caridea</taxon>
        <taxon>Atyoidea</taxon>
        <taxon>Atyidae</taxon>
        <taxon>Halocaridina</taxon>
    </lineage>
</organism>
<evidence type="ECO:0000256" key="4">
    <source>
        <dbReference type="ARBA" id="ARBA00023004"/>
    </source>
</evidence>
<feature type="domain" description="F-box" evidence="5">
    <location>
        <begin position="251"/>
        <end position="297"/>
    </location>
</feature>
<keyword evidence="1" id="KW-0963">Cytoplasm</keyword>
<evidence type="ECO:0000313" key="6">
    <source>
        <dbReference type="EMBL" id="KAK7086648.1"/>
    </source>
</evidence>
<dbReference type="PROSITE" id="PS50181">
    <property type="entry name" value="FBOX"/>
    <property type="match status" value="1"/>
</dbReference>
<dbReference type="PANTHER" id="PTHR13318:SF19">
    <property type="entry name" value="F-BOX_LRR-REPEAT PROTEIN 5"/>
    <property type="match status" value="1"/>
</dbReference>
<dbReference type="SUPFAM" id="SSF81383">
    <property type="entry name" value="F-box domain"/>
    <property type="match status" value="1"/>
</dbReference>
<evidence type="ECO:0000256" key="1">
    <source>
        <dbReference type="ARBA" id="ARBA00022490"/>
    </source>
</evidence>
<gene>
    <name evidence="6" type="ORF">SK128_020103</name>
</gene>
<dbReference type="Gene3D" id="3.80.10.10">
    <property type="entry name" value="Ribonuclease Inhibitor"/>
    <property type="match status" value="2"/>
</dbReference>
<comment type="caution">
    <text evidence="6">The sequence shown here is derived from an EMBL/GenBank/DDBJ whole genome shotgun (WGS) entry which is preliminary data.</text>
</comment>
<dbReference type="EMBL" id="JAXCGZ010000121">
    <property type="protein sequence ID" value="KAK7086648.1"/>
    <property type="molecule type" value="Genomic_DNA"/>
</dbReference>
<evidence type="ECO:0000256" key="2">
    <source>
        <dbReference type="ARBA" id="ARBA00022723"/>
    </source>
</evidence>
<sequence length="736" mass="84772">MAPRNYPDEIDVFTVPHSRMKELVNIYTQKVQCINFRDGREVVSLLHDLGTTLYEFKSHESIENIFIMDQLKNRLKQHQIHNSAVCDCHNDNRLADVLHLVRTGTKVREQGVVERLTFCQELQRAFDEFVTNFLTHMEEEEQVFQPLLVEYFEYDELKILKDIVLKEHEYVKERHCYEKAHDEEPETCDVVKDLRDLDWDLFCLSEESLEHDHCLPSQTDTRDIGVTVSEPPVDLPLSSTNKPSFPLPWEEYEAPTLPFEVLEEIFQYMSPQDLGRCAQVCNSWNNAAYSPSLWKAIFPVQWARGIWDWNDVCLVNILEDEAQNKRKSECHKVDEDKDVDEAEEQNHLAIKEQFVLEELVNWVLPRVGHGVKTLVVDAGLGITSRPLHHALILCPNIVYISAAYTHIDYYLFKGLWLTGALRHLQHLDLRGCEFIDDDALECLARCAAPNHPFLISEATHIPGDIHDNTLFYIDSSNEISLCEPVLSHDESILQHNYCTCYQTKSCFHRHSNTYSNNFCHSNIQSNPRSGKMTMTVNHPNSYFFDTNCSPRLNSLCENDKQALAPFSCDSNFDNSKMPLSLSQERDIEEICCRSGHFMSSENNIRSWDCFRRRNVCHSNGNLNNFERQHIPYECNPSSVGLVELKYLNLSGCWRITDEGLLAMVDAGVVNSIYHLDLSGCYQLTGEGLKAFVSYSRALNGRNLFYCDNIIDGPYPLQANGCNNLCNPVRVCCRNGR</sequence>
<dbReference type="InterPro" id="IPR001611">
    <property type="entry name" value="Leu-rich_rpt"/>
</dbReference>
<dbReference type="Gene3D" id="1.20.120.520">
    <property type="entry name" value="nmb1532 protein domain like"/>
    <property type="match status" value="1"/>
</dbReference>
<dbReference type="GO" id="GO:0006879">
    <property type="term" value="P:intracellular iron ion homeostasis"/>
    <property type="evidence" value="ECO:0007669"/>
    <property type="project" value="InterPro"/>
</dbReference>
<dbReference type="GO" id="GO:0046872">
    <property type="term" value="F:metal ion binding"/>
    <property type="evidence" value="ECO:0007669"/>
    <property type="project" value="UniProtKB-KW"/>
</dbReference>
<dbReference type="PANTHER" id="PTHR13318">
    <property type="entry name" value="PARTNER OF PAIRED, ISOFORM B-RELATED"/>
    <property type="match status" value="1"/>
</dbReference>
<dbReference type="SMART" id="SM00367">
    <property type="entry name" value="LRR_CC"/>
    <property type="match status" value="3"/>
</dbReference>
<name>A0AAN9AGU6_HALRR</name>
<dbReference type="AlphaFoldDB" id="A0AAN9AGU6"/>
<protein>
    <recommendedName>
        <fullName evidence="5">F-box domain-containing protein</fullName>
    </recommendedName>
</protein>
<dbReference type="GO" id="GO:0019005">
    <property type="term" value="C:SCF ubiquitin ligase complex"/>
    <property type="evidence" value="ECO:0007669"/>
    <property type="project" value="TreeGrafter"/>
</dbReference>
<keyword evidence="4" id="KW-0408">Iron</keyword>
<dbReference type="InterPro" id="IPR036047">
    <property type="entry name" value="F-box-like_dom_sf"/>
</dbReference>
<dbReference type="InterPro" id="IPR001810">
    <property type="entry name" value="F-box_dom"/>
</dbReference>
<evidence type="ECO:0000259" key="5">
    <source>
        <dbReference type="PROSITE" id="PS50181"/>
    </source>
</evidence>
<dbReference type="InterPro" id="IPR032675">
    <property type="entry name" value="LRR_dom_sf"/>
</dbReference>
<dbReference type="SUPFAM" id="SSF52047">
    <property type="entry name" value="RNI-like"/>
    <property type="match status" value="1"/>
</dbReference>
<dbReference type="Gene3D" id="1.20.1280.50">
    <property type="match status" value="1"/>
</dbReference>
<dbReference type="CDD" id="cd12109">
    <property type="entry name" value="Hr_FBXL5"/>
    <property type="match status" value="1"/>
</dbReference>
<evidence type="ECO:0000313" key="7">
    <source>
        <dbReference type="Proteomes" id="UP001381693"/>
    </source>
</evidence>
<dbReference type="SMART" id="SM00256">
    <property type="entry name" value="FBOX"/>
    <property type="match status" value="1"/>
</dbReference>
<dbReference type="Pfam" id="PF12937">
    <property type="entry name" value="F-box-like"/>
    <property type="match status" value="1"/>
</dbReference>
<dbReference type="InterPro" id="IPR045808">
    <property type="entry name" value="Hr_FBXL5"/>
</dbReference>
<keyword evidence="7" id="KW-1185">Reference proteome</keyword>
<reference evidence="6 7" key="1">
    <citation type="submission" date="2023-11" db="EMBL/GenBank/DDBJ databases">
        <title>Halocaridina rubra genome assembly.</title>
        <authorList>
            <person name="Smith C."/>
        </authorList>
    </citation>
    <scope>NUCLEOTIDE SEQUENCE [LARGE SCALE GENOMIC DNA]</scope>
    <source>
        <strain evidence="6">EP-1</strain>
        <tissue evidence="6">Whole</tissue>
    </source>
</reference>
<accession>A0AAN9AGU6</accession>
<dbReference type="GO" id="GO:0031146">
    <property type="term" value="P:SCF-dependent proteasomal ubiquitin-dependent protein catabolic process"/>
    <property type="evidence" value="ECO:0007669"/>
    <property type="project" value="TreeGrafter"/>
</dbReference>
<dbReference type="InterPro" id="IPR006553">
    <property type="entry name" value="Leu-rich_rpt_Cys-con_subtyp"/>
</dbReference>
<dbReference type="Pfam" id="PF13516">
    <property type="entry name" value="LRR_6"/>
    <property type="match status" value="2"/>
</dbReference>
<evidence type="ECO:0000256" key="3">
    <source>
        <dbReference type="ARBA" id="ARBA00022786"/>
    </source>
</evidence>